<dbReference type="EMBL" id="CAJPEX010001198">
    <property type="protein sequence ID" value="CAG0918481.1"/>
    <property type="molecule type" value="Genomic_DNA"/>
</dbReference>
<proteinExistence type="predicted"/>
<gene>
    <name evidence="2" type="ORF">NMOB1V02_LOCUS6037</name>
</gene>
<dbReference type="AlphaFoldDB" id="A0A7R9BPM5"/>
<dbReference type="Proteomes" id="UP000678499">
    <property type="component" value="Unassembled WGS sequence"/>
</dbReference>
<dbReference type="EMBL" id="OA883235">
    <property type="protein sequence ID" value="CAD7278329.1"/>
    <property type="molecule type" value="Genomic_DNA"/>
</dbReference>
<accession>A0A7R9BPM5</accession>
<evidence type="ECO:0000313" key="2">
    <source>
        <dbReference type="EMBL" id="CAD7278329.1"/>
    </source>
</evidence>
<reference evidence="2" key="1">
    <citation type="submission" date="2020-11" db="EMBL/GenBank/DDBJ databases">
        <authorList>
            <person name="Tran Van P."/>
        </authorList>
    </citation>
    <scope>NUCLEOTIDE SEQUENCE</scope>
</reference>
<sequence>MDGEDLISFDNDVPTGMLIDVSPLKPSTWASKQKKNNMMKMPSYSTILKSDDDDAFMNVEAPAMDETPPDSPAKTDNCASGRAVGDFSVIAEESKNIVAWMKEAEVFSFGDKVKCNPAAYHSITRNPIPATAPNLADVVKRYRRISSSLSTPDAQAQKNEGNDVDSKPPSSTSSLRQRHSVVHDHTGSMRKTVKFADSSPEANKRDLMPKVLKLNPLPSHNKENRPEGKPIARVGPLKAVRPVAAMVRPSPLAGKPVASVKPMAESSSGVVRPPVVKSAVPTSGNEKPSSGVGKRVSYSLDRLTAGVKGLRTASPARKPVLRKPAGSDPKAQPPLGRPSRSILRANNK</sequence>
<evidence type="ECO:0000256" key="1">
    <source>
        <dbReference type="SAM" id="MobiDB-lite"/>
    </source>
</evidence>
<keyword evidence="3" id="KW-1185">Reference proteome</keyword>
<evidence type="ECO:0000313" key="3">
    <source>
        <dbReference type="Proteomes" id="UP000678499"/>
    </source>
</evidence>
<feature type="region of interest" description="Disordered" evidence="1">
    <location>
        <begin position="147"/>
        <end position="190"/>
    </location>
</feature>
<protein>
    <submittedName>
        <fullName evidence="2">Uncharacterized protein</fullName>
    </submittedName>
</protein>
<organism evidence="2">
    <name type="scientific">Notodromas monacha</name>
    <dbReference type="NCBI Taxonomy" id="399045"/>
    <lineage>
        <taxon>Eukaryota</taxon>
        <taxon>Metazoa</taxon>
        <taxon>Ecdysozoa</taxon>
        <taxon>Arthropoda</taxon>
        <taxon>Crustacea</taxon>
        <taxon>Oligostraca</taxon>
        <taxon>Ostracoda</taxon>
        <taxon>Podocopa</taxon>
        <taxon>Podocopida</taxon>
        <taxon>Cypridocopina</taxon>
        <taxon>Cypridoidea</taxon>
        <taxon>Cyprididae</taxon>
        <taxon>Notodromas</taxon>
    </lineage>
</organism>
<feature type="compositionally biased region" description="Polar residues" evidence="1">
    <location>
        <begin position="147"/>
        <end position="159"/>
    </location>
</feature>
<feature type="region of interest" description="Disordered" evidence="1">
    <location>
        <begin position="253"/>
        <end position="348"/>
    </location>
</feature>
<name>A0A7R9BPM5_9CRUS</name>